<evidence type="ECO:0000256" key="2">
    <source>
        <dbReference type="PROSITE-ProRule" id="PRU00335"/>
    </source>
</evidence>
<dbReference type="AlphaFoldDB" id="A0A4V6T6D6"/>
<feature type="domain" description="HTH tetR-type" evidence="3">
    <location>
        <begin position="15"/>
        <end position="76"/>
    </location>
</feature>
<dbReference type="OrthoDB" id="9789634at2"/>
<dbReference type="CDD" id="cd05399">
    <property type="entry name" value="NT_Rel-Spo_like"/>
    <property type="match status" value="1"/>
</dbReference>
<keyword evidence="1 2" id="KW-0238">DNA-binding</keyword>
<organism evidence="4 5">
    <name type="scientific">Glycomyces paridis</name>
    <dbReference type="NCBI Taxonomy" id="2126555"/>
    <lineage>
        <taxon>Bacteria</taxon>
        <taxon>Bacillati</taxon>
        <taxon>Actinomycetota</taxon>
        <taxon>Actinomycetes</taxon>
        <taxon>Glycomycetales</taxon>
        <taxon>Glycomycetaceae</taxon>
        <taxon>Glycomyces</taxon>
    </lineage>
</organism>
<dbReference type="PANTHER" id="PTHR47837">
    <property type="entry name" value="GTP PYROPHOSPHOKINASE YJBM"/>
    <property type="match status" value="1"/>
</dbReference>
<dbReference type="InterPro" id="IPR007685">
    <property type="entry name" value="RelA_SpoT"/>
</dbReference>
<dbReference type="SUPFAM" id="SSF81301">
    <property type="entry name" value="Nucleotidyltransferase"/>
    <property type="match status" value="1"/>
</dbReference>
<protein>
    <submittedName>
        <fullName evidence="4">TetR family transcriptional regulator</fullName>
    </submittedName>
</protein>
<dbReference type="InterPro" id="IPR052366">
    <property type="entry name" value="GTP_Pyrophosphokinase"/>
</dbReference>
<dbReference type="Pfam" id="PF00440">
    <property type="entry name" value="TetR_N"/>
    <property type="match status" value="1"/>
</dbReference>
<keyword evidence="5" id="KW-1185">Reference proteome</keyword>
<dbReference type="GO" id="GO:0003677">
    <property type="term" value="F:DNA binding"/>
    <property type="evidence" value="ECO:0007669"/>
    <property type="project" value="UniProtKB-UniRule"/>
</dbReference>
<gene>
    <name evidence="4" type="ORF">E9998_08320</name>
</gene>
<dbReference type="SUPFAM" id="SSF46689">
    <property type="entry name" value="Homeodomain-like"/>
    <property type="match status" value="1"/>
</dbReference>
<dbReference type="GO" id="GO:0015969">
    <property type="term" value="P:guanosine tetraphosphate metabolic process"/>
    <property type="evidence" value="ECO:0007669"/>
    <property type="project" value="InterPro"/>
</dbReference>
<dbReference type="InterPro" id="IPR043519">
    <property type="entry name" value="NT_sf"/>
</dbReference>
<reference evidence="4 5" key="1">
    <citation type="journal article" date="2018" name="Int. J. Syst. Evol. Microbiol.">
        <title>Glycomyces paridis sp. nov., isolated from the medicinal plant Paris polyphylla.</title>
        <authorList>
            <person name="Fang X.M."/>
            <person name="Bai J.L."/>
            <person name="Su J."/>
            <person name="Zhao L.L."/>
            <person name="Liu H.Y."/>
            <person name="Ma B.P."/>
            <person name="Zhang Y.Q."/>
            <person name="Yu L.Y."/>
        </authorList>
    </citation>
    <scope>NUCLEOTIDE SEQUENCE [LARGE SCALE GENOMIC DNA]</scope>
    <source>
        <strain evidence="4 5">CPCC 204357</strain>
    </source>
</reference>
<dbReference type="EMBL" id="STGX01000005">
    <property type="protein sequence ID" value="THV29506.1"/>
    <property type="molecule type" value="Genomic_DNA"/>
</dbReference>
<dbReference type="PANTHER" id="PTHR47837:SF2">
    <property type="entry name" value="GTP PYROPHOSPHOKINASE YWAC"/>
    <property type="match status" value="1"/>
</dbReference>
<evidence type="ECO:0000313" key="4">
    <source>
        <dbReference type="EMBL" id="THV29506.1"/>
    </source>
</evidence>
<dbReference type="Gene3D" id="3.30.460.10">
    <property type="entry name" value="Beta Polymerase, domain 2"/>
    <property type="match status" value="1"/>
</dbReference>
<dbReference type="InterPro" id="IPR001647">
    <property type="entry name" value="HTH_TetR"/>
</dbReference>
<evidence type="ECO:0000259" key="3">
    <source>
        <dbReference type="PROSITE" id="PS50977"/>
    </source>
</evidence>
<dbReference type="Pfam" id="PF04607">
    <property type="entry name" value="RelA_SpoT"/>
    <property type="match status" value="1"/>
</dbReference>
<name>A0A4V6T6D6_9ACTN</name>
<proteinExistence type="predicted"/>
<accession>A0A4V6T6D6</accession>
<dbReference type="Proteomes" id="UP000305792">
    <property type="component" value="Unassembled WGS sequence"/>
</dbReference>
<sequence>MAEGMVKRRRDEQARGTREALLDAAERLFAERGVHAVSNRQIVEAAGQGNTAAVGYHFGSKEALVGAIAERHSASIDRIRARLVAEVRDEDDLRAWVSVAVRSVSEHLAGLPQPSWYARFTAQVAADPALRALDGDDPRAETPSLRALRKGMRRCLPDLPPEVAAARTAMTRNLIDQSMADRERELAGSGTAAPGVDDLVDAIVAVWRAPAGAAAAPAPRTAPPDREMLEFAHQIREDFGRFMMEYRFAVDEVLTKVTILREEFRHLHRYNPIEHVTSRLKTPESILEKVARRGYAPTLPSIRANVTDIAGIRITCAFMADTYRILDALTSQHDVRVVAVKDYIAEPKPNGYKSLHAIIEVPVFLSTGAVPVIVEVQIRTIAMDFWASLEHKIFYKYDGEVPEHLAAELAAAAGAAEQLDRRMEQLHAEVHGPIDAYDAEPPSLPRLDDQLLQRLWALSLGTEGRRDS</sequence>
<comment type="caution">
    <text evidence="4">The sequence shown here is derived from an EMBL/GenBank/DDBJ whole genome shotgun (WGS) entry which is preliminary data.</text>
</comment>
<dbReference type="InterPro" id="IPR009057">
    <property type="entry name" value="Homeodomain-like_sf"/>
</dbReference>
<dbReference type="Gene3D" id="1.10.357.10">
    <property type="entry name" value="Tetracycline Repressor, domain 2"/>
    <property type="match status" value="1"/>
</dbReference>
<dbReference type="SMART" id="SM00954">
    <property type="entry name" value="RelA_SpoT"/>
    <property type="match status" value="1"/>
</dbReference>
<dbReference type="PROSITE" id="PS50977">
    <property type="entry name" value="HTH_TETR_2"/>
    <property type="match status" value="1"/>
</dbReference>
<dbReference type="Gene3D" id="1.10.287.860">
    <property type="entry name" value="Nucleotidyltransferase"/>
    <property type="match status" value="1"/>
</dbReference>
<evidence type="ECO:0000313" key="5">
    <source>
        <dbReference type="Proteomes" id="UP000305792"/>
    </source>
</evidence>
<evidence type="ECO:0000256" key="1">
    <source>
        <dbReference type="ARBA" id="ARBA00023125"/>
    </source>
</evidence>
<feature type="DNA-binding region" description="H-T-H motif" evidence="2">
    <location>
        <begin position="39"/>
        <end position="58"/>
    </location>
</feature>